<feature type="transmembrane region" description="Helical" evidence="5">
    <location>
        <begin position="246"/>
        <end position="269"/>
    </location>
</feature>
<dbReference type="AlphaFoldDB" id="A0A0R2I8I8"/>
<feature type="transmembrane region" description="Helical" evidence="5">
    <location>
        <begin position="320"/>
        <end position="341"/>
    </location>
</feature>
<evidence type="ECO:0000313" key="6">
    <source>
        <dbReference type="EMBL" id="KRN58359.1"/>
    </source>
</evidence>
<feature type="transmembrane region" description="Helical" evidence="5">
    <location>
        <begin position="207"/>
        <end position="226"/>
    </location>
</feature>
<gene>
    <name evidence="6" type="ORF">IV45_GL000805</name>
</gene>
<protein>
    <submittedName>
        <fullName evidence="6">Polysaccharide biosynthesis protein</fullName>
    </submittedName>
</protein>
<evidence type="ECO:0000256" key="4">
    <source>
        <dbReference type="ARBA" id="ARBA00023136"/>
    </source>
</evidence>
<organism evidence="6 7">
    <name type="scientific">Limosilactobacillus secaliphilus</name>
    <dbReference type="NCBI Taxonomy" id="396268"/>
    <lineage>
        <taxon>Bacteria</taxon>
        <taxon>Bacillati</taxon>
        <taxon>Bacillota</taxon>
        <taxon>Bacilli</taxon>
        <taxon>Lactobacillales</taxon>
        <taxon>Lactobacillaceae</taxon>
        <taxon>Limosilactobacillus</taxon>
    </lineage>
</organism>
<feature type="transmembrane region" description="Helical" evidence="5">
    <location>
        <begin position="382"/>
        <end position="402"/>
    </location>
</feature>
<keyword evidence="2 5" id="KW-0812">Transmembrane</keyword>
<dbReference type="InterPro" id="IPR002797">
    <property type="entry name" value="Polysacc_synth"/>
</dbReference>
<evidence type="ECO:0000256" key="2">
    <source>
        <dbReference type="ARBA" id="ARBA00022692"/>
    </source>
</evidence>
<feature type="transmembrane region" description="Helical" evidence="5">
    <location>
        <begin position="143"/>
        <end position="161"/>
    </location>
</feature>
<dbReference type="PANTHER" id="PTHR43424:SF1">
    <property type="entry name" value="LOCUS PUTATIVE PROTEIN 1-RELATED"/>
    <property type="match status" value="1"/>
</dbReference>
<feature type="transmembrane region" description="Helical" evidence="5">
    <location>
        <begin position="42"/>
        <end position="61"/>
    </location>
</feature>
<dbReference type="Pfam" id="PF01943">
    <property type="entry name" value="Polysacc_synt"/>
    <property type="match status" value="1"/>
</dbReference>
<feature type="transmembrane region" description="Helical" evidence="5">
    <location>
        <begin position="113"/>
        <end position="131"/>
    </location>
</feature>
<dbReference type="STRING" id="396268.IV45_GL000805"/>
<reference evidence="6 7" key="1">
    <citation type="journal article" date="2015" name="Genome Announc.">
        <title>Expanding the biotechnology potential of lactobacilli through comparative genomics of 213 strains and associated genera.</title>
        <authorList>
            <person name="Sun Z."/>
            <person name="Harris H.M."/>
            <person name="McCann A."/>
            <person name="Guo C."/>
            <person name="Argimon S."/>
            <person name="Zhang W."/>
            <person name="Yang X."/>
            <person name="Jeffery I.B."/>
            <person name="Cooney J.C."/>
            <person name="Kagawa T.F."/>
            <person name="Liu W."/>
            <person name="Song Y."/>
            <person name="Salvetti E."/>
            <person name="Wrobel A."/>
            <person name="Rasinkangas P."/>
            <person name="Parkhill J."/>
            <person name="Rea M.C."/>
            <person name="O'Sullivan O."/>
            <person name="Ritari J."/>
            <person name="Douillard F.P."/>
            <person name="Paul Ross R."/>
            <person name="Yang R."/>
            <person name="Briner A.E."/>
            <person name="Felis G.E."/>
            <person name="de Vos W.M."/>
            <person name="Barrangou R."/>
            <person name="Klaenhammer T.R."/>
            <person name="Caufield P.W."/>
            <person name="Cui Y."/>
            <person name="Zhang H."/>
            <person name="O'Toole P.W."/>
        </authorList>
    </citation>
    <scope>NUCLEOTIDE SEQUENCE [LARGE SCALE GENOMIC DNA]</scope>
    <source>
        <strain evidence="6 7">DSM 17896</strain>
    </source>
</reference>
<dbReference type="InterPro" id="IPR052556">
    <property type="entry name" value="PolySynth_Transporter"/>
</dbReference>
<dbReference type="PATRIC" id="fig|396268.3.peg.816"/>
<dbReference type="CDD" id="cd13128">
    <property type="entry name" value="MATE_Wzx_like"/>
    <property type="match status" value="1"/>
</dbReference>
<evidence type="ECO:0000256" key="1">
    <source>
        <dbReference type="ARBA" id="ARBA00004141"/>
    </source>
</evidence>
<dbReference type="OrthoDB" id="9815702at2"/>
<accession>A0A0R2I8I8</accession>
<keyword evidence="4 5" id="KW-0472">Membrane</keyword>
<dbReference type="GO" id="GO:0016020">
    <property type="term" value="C:membrane"/>
    <property type="evidence" value="ECO:0007669"/>
    <property type="project" value="UniProtKB-SubCell"/>
</dbReference>
<keyword evidence="7" id="KW-1185">Reference proteome</keyword>
<feature type="transmembrane region" description="Helical" evidence="5">
    <location>
        <begin position="353"/>
        <end position="376"/>
    </location>
</feature>
<proteinExistence type="predicted"/>
<dbReference type="RefSeq" id="WP_057741620.1">
    <property type="nucleotide sequence ID" value="NZ_JQBW01000010.1"/>
</dbReference>
<name>A0A0R2I8I8_9LACO</name>
<comment type="subcellular location">
    <subcellularLocation>
        <location evidence="1">Membrane</location>
        <topology evidence="1">Multi-pass membrane protein</topology>
    </subcellularLocation>
</comment>
<evidence type="ECO:0000256" key="5">
    <source>
        <dbReference type="SAM" id="Phobius"/>
    </source>
</evidence>
<feature type="transmembrane region" description="Helical" evidence="5">
    <location>
        <begin position="442"/>
        <end position="470"/>
    </location>
</feature>
<sequence length="480" mass="54843">MNSKVFLNYLYNLSYEVLSLVLPIFSVPYVSRILGAYQLGKYYYVTAVVTYFGIFAVLGTVDYGQREIAKRQDDILKRSKIFWDVLVFRLFFIFIALLIYISVIFFSLEKYRLLYIINIISFVYWACDVSWYFQGMENYKVTALKNGMVKIAATILIFVLIKNRNDVWLYTLIYAIAGLVGNLTMLPYLKGSIIFIRPNFKRALGQFPSIFGLFLPVVAIQLYNSLDKILLGQFSTSRQVGYFSQVQIIINFCVIFVAAYGGVMTPHISYLYQNGKEKAIERYIQSAIQYVYMLAVPMVIGCLCIGDVFVPVFFGSKYRAAIPTLYILACLIVVMGMGQLQGQFLIAIDRQRYFSIATVSAFIINFVIAMILITIFHFGSAGAAFATVFSEIVATCIEAFYLKDVSGLKAYFSFFIRYLALAALIIFPIFIIRKLFQNHLLVIILSLIFGAFFYGTALFISNDTMFLSIIKPFIKKLKRK</sequence>
<feature type="transmembrane region" description="Helical" evidence="5">
    <location>
        <begin position="9"/>
        <end position="30"/>
    </location>
</feature>
<feature type="transmembrane region" description="Helical" evidence="5">
    <location>
        <begin position="167"/>
        <end position="186"/>
    </location>
</feature>
<feature type="transmembrane region" description="Helical" evidence="5">
    <location>
        <begin position="414"/>
        <end position="436"/>
    </location>
</feature>
<feature type="transmembrane region" description="Helical" evidence="5">
    <location>
        <begin position="81"/>
        <end position="107"/>
    </location>
</feature>
<evidence type="ECO:0000313" key="7">
    <source>
        <dbReference type="Proteomes" id="UP000050934"/>
    </source>
</evidence>
<feature type="transmembrane region" description="Helical" evidence="5">
    <location>
        <begin position="290"/>
        <end position="314"/>
    </location>
</feature>
<dbReference type="EMBL" id="JQBW01000010">
    <property type="protein sequence ID" value="KRN58359.1"/>
    <property type="molecule type" value="Genomic_DNA"/>
</dbReference>
<keyword evidence="3 5" id="KW-1133">Transmembrane helix</keyword>
<evidence type="ECO:0000256" key="3">
    <source>
        <dbReference type="ARBA" id="ARBA00022989"/>
    </source>
</evidence>
<comment type="caution">
    <text evidence="6">The sequence shown here is derived from an EMBL/GenBank/DDBJ whole genome shotgun (WGS) entry which is preliminary data.</text>
</comment>
<dbReference type="PANTHER" id="PTHR43424">
    <property type="entry name" value="LOCUS PUTATIVE PROTEIN 1-RELATED"/>
    <property type="match status" value="1"/>
</dbReference>
<dbReference type="Proteomes" id="UP000050934">
    <property type="component" value="Unassembled WGS sequence"/>
</dbReference>